<dbReference type="CDD" id="cd01185">
    <property type="entry name" value="INTN1_C_like"/>
    <property type="match status" value="1"/>
</dbReference>
<evidence type="ECO:0000256" key="2">
    <source>
        <dbReference type="ARBA" id="ARBA00023125"/>
    </source>
</evidence>
<organism evidence="5 6">
    <name type="scientific">Moheibacter sediminis</name>
    <dbReference type="NCBI Taxonomy" id="1434700"/>
    <lineage>
        <taxon>Bacteria</taxon>
        <taxon>Pseudomonadati</taxon>
        <taxon>Bacteroidota</taxon>
        <taxon>Flavobacteriia</taxon>
        <taxon>Flavobacteriales</taxon>
        <taxon>Weeksellaceae</taxon>
        <taxon>Moheibacter</taxon>
    </lineage>
</organism>
<evidence type="ECO:0000313" key="6">
    <source>
        <dbReference type="Proteomes" id="UP000192393"/>
    </source>
</evidence>
<dbReference type="Pfam" id="PF17293">
    <property type="entry name" value="Arm-DNA-bind_5"/>
    <property type="match status" value="1"/>
</dbReference>
<feature type="domain" description="Tyr recombinase" evidence="4">
    <location>
        <begin position="211"/>
        <end position="385"/>
    </location>
</feature>
<keyword evidence="6" id="KW-1185">Reference proteome</keyword>
<dbReference type="InterPro" id="IPR025269">
    <property type="entry name" value="SAM-like_dom"/>
</dbReference>
<dbReference type="GO" id="GO:0003677">
    <property type="term" value="F:DNA binding"/>
    <property type="evidence" value="ECO:0007669"/>
    <property type="project" value="UniProtKB-KW"/>
</dbReference>
<comment type="similarity">
    <text evidence="1">Belongs to the 'phage' integrase family.</text>
</comment>
<evidence type="ECO:0000256" key="3">
    <source>
        <dbReference type="ARBA" id="ARBA00023172"/>
    </source>
</evidence>
<dbReference type="InterPro" id="IPR011010">
    <property type="entry name" value="DNA_brk_join_enz"/>
</dbReference>
<evidence type="ECO:0000313" key="5">
    <source>
        <dbReference type="EMBL" id="SMC37021.1"/>
    </source>
</evidence>
<dbReference type="Proteomes" id="UP000192393">
    <property type="component" value="Unassembled WGS sequence"/>
</dbReference>
<dbReference type="PROSITE" id="PS51898">
    <property type="entry name" value="TYR_RECOMBINASE"/>
    <property type="match status" value="1"/>
</dbReference>
<gene>
    <name evidence="5" type="ORF">SAMN06296427_101532</name>
</gene>
<reference evidence="5 6" key="1">
    <citation type="submission" date="2017-04" db="EMBL/GenBank/DDBJ databases">
        <authorList>
            <person name="Afonso C.L."/>
            <person name="Miller P.J."/>
            <person name="Scott M.A."/>
            <person name="Spackman E."/>
            <person name="Goraichik I."/>
            <person name="Dimitrov K.M."/>
            <person name="Suarez D.L."/>
            <person name="Swayne D.E."/>
        </authorList>
    </citation>
    <scope>NUCLEOTIDE SEQUENCE [LARGE SCALE GENOMIC DNA]</scope>
    <source>
        <strain evidence="5 6">CGMCC 1.12708</strain>
    </source>
</reference>
<keyword evidence="3" id="KW-0233">DNA recombination</keyword>
<protein>
    <submittedName>
        <fullName evidence="5">Site-specific recombinase XerD</fullName>
    </submittedName>
</protein>
<keyword evidence="2" id="KW-0238">DNA-binding</keyword>
<dbReference type="RefSeq" id="WP_084015857.1">
    <property type="nucleotide sequence ID" value="NZ_FWXS01000001.1"/>
</dbReference>
<dbReference type="InterPro" id="IPR013762">
    <property type="entry name" value="Integrase-like_cat_sf"/>
</dbReference>
<dbReference type="PANTHER" id="PTHR30349:SF64">
    <property type="entry name" value="PROPHAGE INTEGRASE INTD-RELATED"/>
    <property type="match status" value="1"/>
</dbReference>
<evidence type="ECO:0000256" key="1">
    <source>
        <dbReference type="ARBA" id="ARBA00008857"/>
    </source>
</evidence>
<sequence length="412" mass="48189">MKNSYSVKVVIRNEEEKRKGNGTYPLYYQVIVNSKKTKFSSGHSLHLSDWDFKKSLPKGLSNATLRKKLEQEVRKLENILLEIDISGKPMTRELIREKYLGTDDGKNTRDFYYHFDEFCNKKFLEISKGTSNHYALLKKQLKEYKPNLLLEEMDYKFFKDFFHYLRTIKGIGKSGIGTRRKTLVCTFNEFKRLGLVKENHCQEIERPKENKVDVFLTEKEVQDIVDADLNIGAYTYGLKLTRDLFLFSCFTGLRFGDVMNLKRENIFDNGSKIIIISQKMNRKLEIPINRDAKLILMKNKYMIKKGLIFPRRTNVSVNRDLKIIASIAKIPKKVTFHTARHSFGSILAKKGTQPYFIMKLMGHTDIKMTSRYVNSDEETLKEIIFNVNFKNYEKPRTNQRTGEGNKKTGKTK</sequence>
<dbReference type="PANTHER" id="PTHR30349">
    <property type="entry name" value="PHAGE INTEGRASE-RELATED"/>
    <property type="match status" value="1"/>
</dbReference>
<dbReference type="InterPro" id="IPR010998">
    <property type="entry name" value="Integrase_recombinase_N"/>
</dbReference>
<dbReference type="STRING" id="1434700.SAMN06296427_101532"/>
<dbReference type="Pfam" id="PF13102">
    <property type="entry name" value="Phage_int_SAM_5"/>
    <property type="match status" value="1"/>
</dbReference>
<name>A0A1W1YMK1_9FLAO</name>
<dbReference type="Gene3D" id="1.10.150.130">
    <property type="match status" value="1"/>
</dbReference>
<dbReference type="Gene3D" id="1.10.443.10">
    <property type="entry name" value="Intergrase catalytic core"/>
    <property type="match status" value="1"/>
</dbReference>
<accession>A0A1W1YMK1</accession>
<evidence type="ECO:0000259" key="4">
    <source>
        <dbReference type="PROSITE" id="PS51898"/>
    </source>
</evidence>
<dbReference type="OrthoDB" id="1098628at2"/>
<dbReference type="InterPro" id="IPR050090">
    <property type="entry name" value="Tyrosine_recombinase_XerCD"/>
</dbReference>
<dbReference type="AlphaFoldDB" id="A0A1W1YMK1"/>
<dbReference type="GO" id="GO:0006310">
    <property type="term" value="P:DNA recombination"/>
    <property type="evidence" value="ECO:0007669"/>
    <property type="project" value="UniProtKB-KW"/>
</dbReference>
<proteinExistence type="inferred from homology"/>
<dbReference type="InterPro" id="IPR035386">
    <property type="entry name" value="Arm-DNA-bind_5"/>
</dbReference>
<dbReference type="Pfam" id="PF00589">
    <property type="entry name" value="Phage_integrase"/>
    <property type="match status" value="1"/>
</dbReference>
<dbReference type="GO" id="GO:0015074">
    <property type="term" value="P:DNA integration"/>
    <property type="evidence" value="ECO:0007669"/>
    <property type="project" value="InterPro"/>
</dbReference>
<dbReference type="SUPFAM" id="SSF56349">
    <property type="entry name" value="DNA breaking-rejoining enzymes"/>
    <property type="match status" value="1"/>
</dbReference>
<dbReference type="InterPro" id="IPR002104">
    <property type="entry name" value="Integrase_catalytic"/>
</dbReference>
<dbReference type="EMBL" id="FWXS01000001">
    <property type="protein sequence ID" value="SMC37021.1"/>
    <property type="molecule type" value="Genomic_DNA"/>
</dbReference>